<evidence type="ECO:0000313" key="3">
    <source>
        <dbReference type="EMBL" id="MDT6970051.1"/>
    </source>
</evidence>
<name>A0ABU3J4R9_9ACTN</name>
<evidence type="ECO:0000313" key="4">
    <source>
        <dbReference type="Proteomes" id="UP001257895"/>
    </source>
</evidence>
<dbReference type="InterPro" id="IPR019692">
    <property type="entry name" value="CFP-6_PH"/>
</dbReference>
<feature type="transmembrane region" description="Helical" evidence="1">
    <location>
        <begin position="18"/>
        <end position="38"/>
    </location>
</feature>
<keyword evidence="1" id="KW-1133">Transmembrane helix</keyword>
<dbReference type="Pfam" id="PF10756">
    <property type="entry name" value="bPH_6"/>
    <property type="match status" value="1"/>
</dbReference>
<evidence type="ECO:0000256" key="1">
    <source>
        <dbReference type="SAM" id="Phobius"/>
    </source>
</evidence>
<feature type="transmembrane region" description="Helical" evidence="1">
    <location>
        <begin position="170"/>
        <end position="189"/>
    </location>
</feature>
<keyword evidence="1" id="KW-0812">Transmembrane</keyword>
<keyword evidence="1" id="KW-0472">Membrane</keyword>
<feature type="domain" description="Low molecular weight protein antigen 6 PH" evidence="2">
    <location>
        <begin position="65"/>
        <end position="144"/>
    </location>
</feature>
<organism evidence="3 4">
    <name type="scientific">Streptomyces thermocarboxydus</name>
    <dbReference type="NCBI Taxonomy" id="59299"/>
    <lineage>
        <taxon>Bacteria</taxon>
        <taxon>Bacillati</taxon>
        <taxon>Actinomycetota</taxon>
        <taxon>Actinomycetes</taxon>
        <taxon>Kitasatosporales</taxon>
        <taxon>Streptomycetaceae</taxon>
        <taxon>Streptomyces</taxon>
    </lineage>
</organism>
<evidence type="ECO:0000259" key="2">
    <source>
        <dbReference type="Pfam" id="PF10756"/>
    </source>
</evidence>
<feature type="transmembrane region" description="Helical" evidence="1">
    <location>
        <begin position="333"/>
        <end position="350"/>
    </location>
</feature>
<feature type="transmembrane region" description="Helical" evidence="1">
    <location>
        <begin position="44"/>
        <end position="67"/>
    </location>
</feature>
<dbReference type="Proteomes" id="UP001257895">
    <property type="component" value="Unassembled WGS sequence"/>
</dbReference>
<reference evidence="3 4" key="1">
    <citation type="submission" date="2023-05" db="EMBL/GenBank/DDBJ databases">
        <title>Streptomyces fuscus sp. nov., a brown-black pigment producing actinomyces isolated from dry sand of Sea duck farm.</title>
        <authorList>
            <person name="Xie J."/>
            <person name="Shen N."/>
        </authorList>
    </citation>
    <scope>NUCLEOTIDE SEQUENCE [LARGE SCALE GENOMIC DNA]</scope>
    <source>
        <strain evidence="3 4">CGMCC 4.1883</strain>
    </source>
</reference>
<comment type="caution">
    <text evidence="3">The sequence shown here is derived from an EMBL/GenBank/DDBJ whole genome shotgun (WGS) entry which is preliminary data.</text>
</comment>
<protein>
    <submittedName>
        <fullName evidence="3">PH domain-containing protein</fullName>
    </submittedName>
</protein>
<feature type="transmembrane region" description="Helical" evidence="1">
    <location>
        <begin position="362"/>
        <end position="380"/>
    </location>
</feature>
<keyword evidence="4" id="KW-1185">Reference proteome</keyword>
<accession>A0ABU3J4R9</accession>
<feature type="transmembrane region" description="Helical" evidence="1">
    <location>
        <begin position="290"/>
        <end position="313"/>
    </location>
</feature>
<proteinExistence type="predicted"/>
<gene>
    <name evidence="3" type="ORF">QNO05_09350</name>
</gene>
<dbReference type="RefSeq" id="WP_161108305.1">
    <property type="nucleotide sequence ID" value="NZ_BAAAGV010000242.1"/>
</dbReference>
<sequence length="514" mass="55215">MSSVPDVTCRTRSKRLPWFFVGAGAAGLVLVVARLAMTGGVPDVWVLAGVVLLPLGVGGAYAAAVRVHADADGLSYRTLLRRRRARWEDVADVRVYVQHLRHGDTHRVEVVTRGGRVWRLPLPVGPSSEGRDTFDDTVEALRALHRRHGTPESEHLVVITGSAAGRRVGLAAWMCAMFLAGAALAAWFVPVVAETELAWTSAVPCAAESSEHDRDCLTTLSAVIARTDVRKPKGSSYLYFANGRPVDRLAVSREGTQGFEAGDRVELTVWRGAIREVIGEEHVWREHFPAAGGITVTAALCVLAAGMSGAVVVQRRRGRRLPADEVLPSSAPYAVALAATAVWALPYCYRHPTLAPDTARDIAWAGLGSLVSLALFLWAVRATRVRTPATAPAASTDTAPDDEDVFLPARFLESTDYNPNGFGTHIVLGPDGPAVTPHPGPGRFATRPIPVRRLTVTSVRRPRGGEGDLVPRSWDVAELDDEGRPVRLAAAPDALARILRAFTDAEKRTPAGES</sequence>
<dbReference type="EMBL" id="JASKMB010000006">
    <property type="protein sequence ID" value="MDT6970051.1"/>
    <property type="molecule type" value="Genomic_DNA"/>
</dbReference>